<dbReference type="Gene3D" id="2.60.40.10">
    <property type="entry name" value="Immunoglobulins"/>
    <property type="match status" value="1"/>
</dbReference>
<dbReference type="SUPFAM" id="SSF46938">
    <property type="entry name" value="CRAL/TRIO N-terminal domain"/>
    <property type="match status" value="1"/>
</dbReference>
<dbReference type="PROSITE" id="PS50191">
    <property type="entry name" value="CRAL_TRIO"/>
    <property type="match status" value="1"/>
</dbReference>
<dbReference type="InterPro" id="IPR008962">
    <property type="entry name" value="PapD-like_sf"/>
</dbReference>
<reference evidence="5" key="1">
    <citation type="submission" date="2025-08" db="UniProtKB">
        <authorList>
            <consortium name="RefSeq"/>
        </authorList>
    </citation>
    <scope>IDENTIFICATION</scope>
    <source>
        <tissue evidence="5">Sperm</tissue>
    </source>
</reference>
<dbReference type="PROSITE" id="PS50202">
    <property type="entry name" value="MSP"/>
    <property type="match status" value="1"/>
</dbReference>
<dbReference type="SUPFAM" id="SSF49354">
    <property type="entry name" value="PapD-like"/>
    <property type="match status" value="1"/>
</dbReference>
<dbReference type="Proteomes" id="UP001318040">
    <property type="component" value="Chromosome 61"/>
</dbReference>
<dbReference type="Gene3D" id="3.40.525.10">
    <property type="entry name" value="CRAL-TRIO lipid binding domain"/>
    <property type="match status" value="1"/>
</dbReference>
<dbReference type="RefSeq" id="XP_032833000.1">
    <property type="nucleotide sequence ID" value="XM_032977109.1"/>
</dbReference>
<dbReference type="Pfam" id="PF00650">
    <property type="entry name" value="CRAL_TRIO"/>
    <property type="match status" value="1"/>
</dbReference>
<evidence type="ECO:0000259" key="3">
    <source>
        <dbReference type="PROSITE" id="PS50202"/>
    </source>
</evidence>
<protein>
    <submittedName>
        <fullName evidence="5">Motile sperm domain-containing protein 2 isoform X1</fullName>
    </submittedName>
</protein>
<evidence type="ECO:0000256" key="1">
    <source>
        <dbReference type="SAM" id="MobiDB-lite"/>
    </source>
</evidence>
<dbReference type="InterPro" id="IPR000535">
    <property type="entry name" value="MSP_dom"/>
</dbReference>
<dbReference type="KEGG" id="pmrn:116955785"/>
<evidence type="ECO:0000313" key="5">
    <source>
        <dbReference type="RefSeq" id="XP_032833000.1"/>
    </source>
</evidence>
<dbReference type="GO" id="GO:0012505">
    <property type="term" value="C:endomembrane system"/>
    <property type="evidence" value="ECO:0007669"/>
    <property type="project" value="TreeGrafter"/>
</dbReference>
<name>A0AAJ7XG18_PETMA</name>
<gene>
    <name evidence="5" type="primary">MOSPD2</name>
</gene>
<sequence length="594" mass="65105">MAADGEGETSDPSPDSSSSPPPSSSASSAGASRLSLAAFALCPDEDPAVSQLRQRFIDDYGSKPTEGGGPRYDPRDLEYVRTNDALLRRVLRSRNGSLEAAAHALDDALIWRREFEINDITELSFDTALLEHGAIYLHGLDRDLNRILWLHVRMGVKSHLDKRRLVAFWVERHTQRDPNKKITVMFDMAETGLSNVDLDFIRFVINSFKIYYPGLLAKIIVFEMPWIMNAAWKIIKGWLGPEAIQILKFVSRGDVQQHIGADYLPPHMGGLDKFRYSYPPLPEDDHFECPVPSPEDEEPGDAKDAEEAWTIAPLAQPAALDALAHRQVSFSDDVDARSLSAEPSEALAGEGRARKLKRPVSTFRGPLLNISPAEELQFGSRESGGDTKCLMVLTNATQAPVAFKVKTTAPEKYRVRPSNGNLEPGASCDVQIALLSSLGYEASQLDKFQVIAAEVKEEVVGAVPFDLSAFWKNVPRQSLVEHRLRCRVVAEARNGGLSRGRHRDSPGAGGGAGGAGDGGGGGLGEDRDELMAQMASVMGSMQQLRLSVRELSQQNQRVLWLQKLLVLLLLLSLLLLVWLDGSPGMADLATTHDL</sequence>
<proteinExistence type="predicted"/>
<feature type="domain" description="MSP" evidence="3">
    <location>
        <begin position="367"/>
        <end position="489"/>
    </location>
</feature>
<dbReference type="InterPro" id="IPR053012">
    <property type="entry name" value="ER-organelle_contact"/>
</dbReference>
<dbReference type="PANTHER" id="PTHR46384:SF1">
    <property type="entry name" value="MOTILE SPERM DOMAIN-CONTAINING PROTEIN 2"/>
    <property type="match status" value="1"/>
</dbReference>
<feature type="domain" description="CRAL-TRIO" evidence="2">
    <location>
        <begin position="72"/>
        <end position="276"/>
    </location>
</feature>
<dbReference type="GO" id="GO:0140284">
    <property type="term" value="C:endoplasmic reticulum-endosome membrane contact site"/>
    <property type="evidence" value="ECO:0007669"/>
    <property type="project" value="TreeGrafter"/>
</dbReference>
<feature type="region of interest" description="Disordered" evidence="1">
    <location>
        <begin position="1"/>
        <end position="30"/>
    </location>
</feature>
<feature type="compositionally biased region" description="Low complexity" evidence="1">
    <location>
        <begin position="10"/>
        <end position="30"/>
    </location>
</feature>
<dbReference type="AlphaFoldDB" id="A0AAJ7XG18"/>
<dbReference type="InterPro" id="IPR001251">
    <property type="entry name" value="CRAL-TRIO_dom"/>
</dbReference>
<accession>A0AAJ7XG18</accession>
<organism evidence="4 5">
    <name type="scientific">Petromyzon marinus</name>
    <name type="common">Sea lamprey</name>
    <dbReference type="NCBI Taxonomy" id="7757"/>
    <lineage>
        <taxon>Eukaryota</taxon>
        <taxon>Metazoa</taxon>
        <taxon>Chordata</taxon>
        <taxon>Craniata</taxon>
        <taxon>Vertebrata</taxon>
        <taxon>Cyclostomata</taxon>
        <taxon>Hyperoartia</taxon>
        <taxon>Petromyzontiformes</taxon>
        <taxon>Petromyzontidae</taxon>
        <taxon>Petromyzon</taxon>
    </lineage>
</organism>
<feature type="region of interest" description="Disordered" evidence="1">
    <location>
        <begin position="495"/>
        <end position="525"/>
    </location>
</feature>
<dbReference type="SMART" id="SM00516">
    <property type="entry name" value="SEC14"/>
    <property type="match status" value="1"/>
</dbReference>
<dbReference type="InterPro" id="IPR036273">
    <property type="entry name" value="CRAL/TRIO_N_dom_sf"/>
</dbReference>
<dbReference type="CDD" id="cd00170">
    <property type="entry name" value="SEC14"/>
    <property type="match status" value="1"/>
</dbReference>
<keyword evidence="4" id="KW-1185">Reference proteome</keyword>
<dbReference type="Pfam" id="PF00635">
    <property type="entry name" value="Motile_Sperm"/>
    <property type="match status" value="1"/>
</dbReference>
<dbReference type="InterPro" id="IPR036865">
    <property type="entry name" value="CRAL-TRIO_dom_sf"/>
</dbReference>
<evidence type="ECO:0000313" key="4">
    <source>
        <dbReference type="Proteomes" id="UP001318040"/>
    </source>
</evidence>
<dbReference type="SUPFAM" id="SSF52087">
    <property type="entry name" value="CRAL/TRIO domain"/>
    <property type="match status" value="1"/>
</dbReference>
<dbReference type="CTD" id="158747"/>
<dbReference type="InterPro" id="IPR013783">
    <property type="entry name" value="Ig-like_fold"/>
</dbReference>
<evidence type="ECO:0000259" key="2">
    <source>
        <dbReference type="PROSITE" id="PS50191"/>
    </source>
</evidence>
<feature type="compositionally biased region" description="Gly residues" evidence="1">
    <location>
        <begin position="507"/>
        <end position="523"/>
    </location>
</feature>
<dbReference type="PANTHER" id="PTHR46384">
    <property type="entry name" value="MOTILE SPERM DOMAIN-CONTAINING PROTEIN 2"/>
    <property type="match status" value="1"/>
</dbReference>